<dbReference type="Pfam" id="PF14541">
    <property type="entry name" value="TAXi_C"/>
    <property type="match status" value="1"/>
</dbReference>
<organism evidence="2 3">
    <name type="scientific">Heracleum sosnowskyi</name>
    <dbReference type="NCBI Taxonomy" id="360622"/>
    <lineage>
        <taxon>Eukaryota</taxon>
        <taxon>Viridiplantae</taxon>
        <taxon>Streptophyta</taxon>
        <taxon>Embryophyta</taxon>
        <taxon>Tracheophyta</taxon>
        <taxon>Spermatophyta</taxon>
        <taxon>Magnoliopsida</taxon>
        <taxon>eudicotyledons</taxon>
        <taxon>Gunneridae</taxon>
        <taxon>Pentapetalae</taxon>
        <taxon>asterids</taxon>
        <taxon>campanulids</taxon>
        <taxon>Apiales</taxon>
        <taxon>Apiaceae</taxon>
        <taxon>Apioideae</taxon>
        <taxon>apioid superclade</taxon>
        <taxon>Tordylieae</taxon>
        <taxon>Tordyliinae</taxon>
        <taxon>Heracleum</taxon>
    </lineage>
</organism>
<reference evidence="2" key="1">
    <citation type="submission" date="2023-02" db="EMBL/GenBank/DDBJ databases">
        <title>Genome of toxic invasive species Heracleum sosnowskyi carries increased number of genes despite the absence of recent whole-genome duplications.</title>
        <authorList>
            <person name="Schelkunov M."/>
            <person name="Shtratnikova V."/>
            <person name="Makarenko M."/>
            <person name="Klepikova A."/>
            <person name="Omelchenko D."/>
            <person name="Novikova G."/>
            <person name="Obukhova E."/>
            <person name="Bogdanov V."/>
            <person name="Penin A."/>
            <person name="Logacheva M."/>
        </authorList>
    </citation>
    <scope>NUCLEOTIDE SEQUENCE</scope>
    <source>
        <strain evidence="2">Hsosn_3</strain>
        <tissue evidence="2">Leaf</tissue>
    </source>
</reference>
<dbReference type="InterPro" id="IPR032799">
    <property type="entry name" value="TAXi_C"/>
</dbReference>
<gene>
    <name evidence="2" type="ORF">POM88_043980</name>
</gene>
<sequence length="140" mass="16555">MKFRKKFTYCIGDIFKSSSRLSFLELGDIEDWDYGDNSMYAPLIHDDYYRIDMDFIEFMETCVGGFNRDIFKYDRNDPLIGVIFDTGAILMFLADEAYDALEDDLARFMRSKGFVEPHYKKDTQMCYEGQKEQISDFPLQ</sequence>
<name>A0AAD8M3J9_9APIA</name>
<keyword evidence="3" id="KW-1185">Reference proteome</keyword>
<proteinExistence type="predicted"/>
<dbReference type="EMBL" id="JAUIZM010000010">
    <property type="protein sequence ID" value="KAK1359506.1"/>
    <property type="molecule type" value="Genomic_DNA"/>
</dbReference>
<evidence type="ECO:0000313" key="2">
    <source>
        <dbReference type="EMBL" id="KAK1359506.1"/>
    </source>
</evidence>
<feature type="domain" description="Xylanase inhibitor C-terminal" evidence="1">
    <location>
        <begin position="49"/>
        <end position="131"/>
    </location>
</feature>
<protein>
    <recommendedName>
        <fullName evidence="1">Xylanase inhibitor C-terminal domain-containing protein</fullName>
    </recommendedName>
</protein>
<dbReference type="Proteomes" id="UP001237642">
    <property type="component" value="Unassembled WGS sequence"/>
</dbReference>
<dbReference type="Gene3D" id="2.40.70.10">
    <property type="entry name" value="Acid Proteases"/>
    <property type="match status" value="1"/>
</dbReference>
<reference evidence="2" key="2">
    <citation type="submission" date="2023-05" db="EMBL/GenBank/DDBJ databases">
        <authorList>
            <person name="Schelkunov M.I."/>
        </authorList>
    </citation>
    <scope>NUCLEOTIDE SEQUENCE</scope>
    <source>
        <strain evidence="2">Hsosn_3</strain>
        <tissue evidence="2">Leaf</tissue>
    </source>
</reference>
<dbReference type="AlphaFoldDB" id="A0AAD8M3J9"/>
<evidence type="ECO:0000259" key="1">
    <source>
        <dbReference type="Pfam" id="PF14541"/>
    </source>
</evidence>
<evidence type="ECO:0000313" key="3">
    <source>
        <dbReference type="Proteomes" id="UP001237642"/>
    </source>
</evidence>
<dbReference type="InterPro" id="IPR021109">
    <property type="entry name" value="Peptidase_aspartic_dom_sf"/>
</dbReference>
<comment type="caution">
    <text evidence="2">The sequence shown here is derived from an EMBL/GenBank/DDBJ whole genome shotgun (WGS) entry which is preliminary data.</text>
</comment>
<accession>A0AAD8M3J9</accession>
<dbReference type="SUPFAM" id="SSF50630">
    <property type="entry name" value="Acid proteases"/>
    <property type="match status" value="1"/>
</dbReference>